<protein>
    <submittedName>
        <fullName evidence="1">Uncharacterized protein</fullName>
    </submittedName>
</protein>
<name>A0AA39V7R5_9LECA</name>
<accession>A0AA39V7R5</accession>
<reference evidence="1" key="1">
    <citation type="submission" date="2023-03" db="EMBL/GenBank/DDBJ databases">
        <title>Complete genome of Cladonia borealis.</title>
        <authorList>
            <person name="Park H."/>
        </authorList>
    </citation>
    <scope>NUCLEOTIDE SEQUENCE</scope>
    <source>
        <strain evidence="1">ANT050790</strain>
    </source>
</reference>
<proteinExistence type="predicted"/>
<evidence type="ECO:0000313" key="1">
    <source>
        <dbReference type="EMBL" id="KAK0516929.1"/>
    </source>
</evidence>
<organism evidence="1 2">
    <name type="scientific">Cladonia borealis</name>
    <dbReference type="NCBI Taxonomy" id="184061"/>
    <lineage>
        <taxon>Eukaryota</taxon>
        <taxon>Fungi</taxon>
        <taxon>Dikarya</taxon>
        <taxon>Ascomycota</taxon>
        <taxon>Pezizomycotina</taxon>
        <taxon>Lecanoromycetes</taxon>
        <taxon>OSLEUM clade</taxon>
        <taxon>Lecanoromycetidae</taxon>
        <taxon>Lecanorales</taxon>
        <taxon>Lecanorineae</taxon>
        <taxon>Cladoniaceae</taxon>
        <taxon>Cladonia</taxon>
    </lineage>
</organism>
<dbReference type="EMBL" id="JAFEKC020000001">
    <property type="protein sequence ID" value="KAK0516929.1"/>
    <property type="molecule type" value="Genomic_DNA"/>
</dbReference>
<dbReference type="Proteomes" id="UP001166286">
    <property type="component" value="Unassembled WGS sequence"/>
</dbReference>
<keyword evidence="2" id="KW-1185">Reference proteome</keyword>
<gene>
    <name evidence="1" type="ORF">JMJ35_000084</name>
</gene>
<evidence type="ECO:0000313" key="2">
    <source>
        <dbReference type="Proteomes" id="UP001166286"/>
    </source>
</evidence>
<sequence>MQQTSSMNLSHIDLSESDNLAGETAKLKMFFNLSNPLWTYDTLIFPAFNALVPSSFLGSNTTFAGISISMTLPALRPSLQCIMAPADSITNTANVYHSGDMQIDVDGTLTYGDPGSGVYSNLETVFPWSLDTSNATIAEQLGSASCMTTSQINTPVPDESTARIIMSNESSTPTWFMNTTKQPASPHWFGISLNMFLWALYENSSSANCLGPWFTTLQNGNGGQPLSELLGQANQAELVNSSSQLYARNAVQAMNANMRISVLQLKQNKAPKIVLQVLLGVMAVCSAITYSMLKTKELLRQSPCSIAGKMELLARSELCSTRKVIPEGAEWWDQRQRRQYGLFDGWFFSLCWWGIERKWYGIDIGSAEKLRPGCGQAPFLLGAVPSLGELQGLEITGPHGV</sequence>
<comment type="caution">
    <text evidence="1">The sequence shown here is derived from an EMBL/GenBank/DDBJ whole genome shotgun (WGS) entry which is preliminary data.</text>
</comment>
<dbReference type="AlphaFoldDB" id="A0AA39V7R5"/>